<evidence type="ECO:0000256" key="5">
    <source>
        <dbReference type="ARBA" id="ARBA00022705"/>
    </source>
</evidence>
<accession>A0AA43TLC5</accession>
<evidence type="ECO:0000259" key="10">
    <source>
        <dbReference type="Pfam" id="PF06144"/>
    </source>
</evidence>
<dbReference type="EC" id="2.7.7.7" evidence="1 9"/>
<keyword evidence="13" id="KW-1185">Reference proteome</keyword>
<dbReference type="Gene3D" id="3.40.50.300">
    <property type="entry name" value="P-loop containing nucleotide triphosphate hydrolases"/>
    <property type="match status" value="1"/>
</dbReference>
<proteinExistence type="inferred from homology"/>
<keyword evidence="5" id="KW-0235">DNA replication</keyword>
<dbReference type="CDD" id="cd18138">
    <property type="entry name" value="HLD_clamp_pol_III_delta"/>
    <property type="match status" value="1"/>
</dbReference>
<comment type="similarity">
    <text evidence="7">Belongs to the DNA polymerase HolA subunit family.</text>
</comment>
<evidence type="ECO:0000256" key="9">
    <source>
        <dbReference type="NCBIfam" id="TIGR01128"/>
    </source>
</evidence>
<dbReference type="SUPFAM" id="SSF48019">
    <property type="entry name" value="post-AAA+ oligomerization domain-like"/>
    <property type="match status" value="1"/>
</dbReference>
<dbReference type="GO" id="GO:0003887">
    <property type="term" value="F:DNA-directed DNA polymerase activity"/>
    <property type="evidence" value="ECO:0007669"/>
    <property type="project" value="UniProtKB-UniRule"/>
</dbReference>
<dbReference type="Gene3D" id="1.20.272.10">
    <property type="match status" value="1"/>
</dbReference>
<dbReference type="GO" id="GO:0006261">
    <property type="term" value="P:DNA-templated DNA replication"/>
    <property type="evidence" value="ECO:0007669"/>
    <property type="project" value="TreeGrafter"/>
</dbReference>
<dbReference type="InterPro" id="IPR027417">
    <property type="entry name" value="P-loop_NTPase"/>
</dbReference>
<evidence type="ECO:0000256" key="8">
    <source>
        <dbReference type="ARBA" id="ARBA00049244"/>
    </source>
</evidence>
<dbReference type="PANTHER" id="PTHR34388">
    <property type="entry name" value="DNA POLYMERASE III SUBUNIT DELTA"/>
    <property type="match status" value="1"/>
</dbReference>
<reference evidence="12" key="1">
    <citation type="submission" date="2023-01" db="EMBL/GenBank/DDBJ databases">
        <title>Biogeochemical cycle of methane in antarctic sediments.</title>
        <authorList>
            <person name="Roldan D.M."/>
            <person name="Menes R.J."/>
        </authorList>
    </citation>
    <scope>NUCLEOTIDE SEQUENCE [LARGE SCALE GENOMIC DNA]</scope>
    <source>
        <strain evidence="12">K-2018 MAG008</strain>
    </source>
</reference>
<dbReference type="Pfam" id="PF06144">
    <property type="entry name" value="DNA_pol3_delta"/>
    <property type="match status" value="1"/>
</dbReference>
<dbReference type="SUPFAM" id="SSF52540">
    <property type="entry name" value="P-loop containing nucleoside triphosphate hydrolases"/>
    <property type="match status" value="1"/>
</dbReference>
<sequence length="345" mass="38138">MRLKPDQIAAALQKGLSPIYFISGDEPLQLGEIADAIRAEARKAGYDTREVLVADTGFLWHDLTESAGSLSIFADKKIIDLRLPTGTPGTEGSKALIAYCERLPEDTLLLITAAKMAGASLKSRWFQALDKAGCVIQVWPLEGQDLMRWLQQRMLRRGLQAEAEGIKILASRIEGNLLAAAQEIEKLYVLYGEGHLSKQQIFDVVADSSRFDVFKLMDSVLAAKVGRILKILSGLQAEGVAAPVVLWALTREARVFIRIKQALAQGQNKALVFKNNQIWDKRQQLVSDALSRLGERDLNSILLLSAKADRQIKGQQQGDSWETLLAVCLMFAAKGERRKATELEV</sequence>
<dbReference type="GO" id="GO:0003677">
    <property type="term" value="F:DNA binding"/>
    <property type="evidence" value="ECO:0007669"/>
    <property type="project" value="InterPro"/>
</dbReference>
<evidence type="ECO:0000256" key="6">
    <source>
        <dbReference type="ARBA" id="ARBA00022932"/>
    </source>
</evidence>
<feature type="domain" description="DNA polymerase III subunit delta C-terminal" evidence="11">
    <location>
        <begin position="214"/>
        <end position="334"/>
    </location>
</feature>
<keyword evidence="4 12" id="KW-0548">Nucleotidyltransferase</keyword>
<evidence type="ECO:0000313" key="13">
    <source>
        <dbReference type="Proteomes" id="UP001160519"/>
    </source>
</evidence>
<feature type="domain" description="DNA polymerase III delta N-terminal" evidence="10">
    <location>
        <begin position="20"/>
        <end position="137"/>
    </location>
</feature>
<dbReference type="GO" id="GO:0009360">
    <property type="term" value="C:DNA polymerase III complex"/>
    <property type="evidence" value="ECO:0007669"/>
    <property type="project" value="UniProtKB-UniRule"/>
</dbReference>
<dbReference type="Gene3D" id="1.10.8.60">
    <property type="match status" value="1"/>
</dbReference>
<keyword evidence="3 12" id="KW-0808">Transferase</keyword>
<evidence type="ECO:0000256" key="2">
    <source>
        <dbReference type="ARBA" id="ARBA00017703"/>
    </source>
</evidence>
<comment type="catalytic activity">
    <reaction evidence="8">
        <text>DNA(n) + a 2'-deoxyribonucleoside 5'-triphosphate = DNA(n+1) + diphosphate</text>
        <dbReference type="Rhea" id="RHEA:22508"/>
        <dbReference type="Rhea" id="RHEA-COMP:17339"/>
        <dbReference type="Rhea" id="RHEA-COMP:17340"/>
        <dbReference type="ChEBI" id="CHEBI:33019"/>
        <dbReference type="ChEBI" id="CHEBI:61560"/>
        <dbReference type="ChEBI" id="CHEBI:173112"/>
        <dbReference type="EC" id="2.7.7.7"/>
    </reaction>
</comment>
<protein>
    <recommendedName>
        <fullName evidence="2 9">DNA polymerase III subunit delta</fullName>
        <ecNumber evidence="1 9">2.7.7.7</ecNumber>
    </recommendedName>
</protein>
<dbReference type="AlphaFoldDB" id="A0AA43TLC5"/>
<comment type="caution">
    <text evidence="12">The sequence shown here is derived from an EMBL/GenBank/DDBJ whole genome shotgun (WGS) entry which is preliminary data.</text>
</comment>
<evidence type="ECO:0000259" key="11">
    <source>
        <dbReference type="Pfam" id="PF14840"/>
    </source>
</evidence>
<gene>
    <name evidence="12" type="primary">holA</name>
    <name evidence="12" type="ORF">PSU93_07660</name>
</gene>
<evidence type="ECO:0000256" key="7">
    <source>
        <dbReference type="ARBA" id="ARBA00034754"/>
    </source>
</evidence>
<dbReference type="Proteomes" id="UP001160519">
    <property type="component" value="Unassembled WGS sequence"/>
</dbReference>
<organism evidence="12 13">
    <name type="scientific">Candidatus Methylobacter titanis</name>
    <dbReference type="NCBI Taxonomy" id="3053457"/>
    <lineage>
        <taxon>Bacteria</taxon>
        <taxon>Pseudomonadati</taxon>
        <taxon>Pseudomonadota</taxon>
        <taxon>Gammaproteobacteria</taxon>
        <taxon>Methylococcales</taxon>
        <taxon>Methylococcaceae</taxon>
        <taxon>Methylobacter</taxon>
    </lineage>
</organism>
<dbReference type="InterPro" id="IPR032780">
    <property type="entry name" value="DNA_pol3_delt_C"/>
</dbReference>
<evidence type="ECO:0000256" key="3">
    <source>
        <dbReference type="ARBA" id="ARBA00022679"/>
    </source>
</evidence>
<name>A0AA43TLC5_9GAMM</name>
<dbReference type="InterPro" id="IPR010372">
    <property type="entry name" value="DNA_pol3_delta_N"/>
</dbReference>
<evidence type="ECO:0000313" key="12">
    <source>
        <dbReference type="EMBL" id="MDI1231007.1"/>
    </source>
</evidence>
<dbReference type="Pfam" id="PF14840">
    <property type="entry name" value="DNA_pol3_delt_C"/>
    <property type="match status" value="1"/>
</dbReference>
<dbReference type="InterPro" id="IPR005790">
    <property type="entry name" value="DNA_polIII_delta"/>
</dbReference>
<dbReference type="InterPro" id="IPR008921">
    <property type="entry name" value="DNA_pol3_clamp-load_cplx_C"/>
</dbReference>
<dbReference type="PANTHER" id="PTHR34388:SF1">
    <property type="entry name" value="DNA POLYMERASE III SUBUNIT DELTA"/>
    <property type="match status" value="1"/>
</dbReference>
<keyword evidence="6" id="KW-0239">DNA-directed DNA polymerase</keyword>
<evidence type="ECO:0000256" key="4">
    <source>
        <dbReference type="ARBA" id="ARBA00022695"/>
    </source>
</evidence>
<dbReference type="EMBL" id="JAQSDF010000019">
    <property type="protein sequence ID" value="MDI1231007.1"/>
    <property type="molecule type" value="Genomic_DNA"/>
</dbReference>
<dbReference type="NCBIfam" id="TIGR01128">
    <property type="entry name" value="holA"/>
    <property type="match status" value="1"/>
</dbReference>
<evidence type="ECO:0000256" key="1">
    <source>
        <dbReference type="ARBA" id="ARBA00012417"/>
    </source>
</evidence>